<keyword evidence="1" id="KW-0472">Membrane</keyword>
<keyword evidence="1" id="KW-1133">Transmembrane helix</keyword>
<comment type="caution">
    <text evidence="2">The sequence shown here is derived from an EMBL/GenBank/DDBJ whole genome shotgun (WGS) entry which is preliminary data.</text>
</comment>
<feature type="transmembrane region" description="Helical" evidence="1">
    <location>
        <begin position="154"/>
        <end position="173"/>
    </location>
</feature>
<keyword evidence="1" id="KW-0812">Transmembrane</keyword>
<evidence type="ECO:0000313" key="2">
    <source>
        <dbReference type="EMBL" id="MCA1855987.1"/>
    </source>
</evidence>
<dbReference type="EMBL" id="JAHYBX010000002">
    <property type="protein sequence ID" value="MCA1855987.1"/>
    <property type="molecule type" value="Genomic_DNA"/>
</dbReference>
<sequence>MEFLRDALFSWLRLLGRSAGKDGPGKNWWDKQAGKRVAGCAGRLPVSIPQRDGPGELAGMVAVPSLSFPALLLAIVCLLPGAALAGVSDKLSAPDLFWVVGLAASTVCLVGARLKPWLGAACFVPAALWFIGLLAELHAVDIASHLVAERGPGYYVQAHAAFGLVCGGFAMGWRWHRRSARASCAAEKR</sequence>
<feature type="transmembrane region" description="Helical" evidence="1">
    <location>
        <begin position="57"/>
        <end position="84"/>
    </location>
</feature>
<gene>
    <name evidence="2" type="ORF">LE190_08630</name>
</gene>
<keyword evidence="3" id="KW-1185">Reference proteome</keyword>
<proteinExistence type="predicted"/>
<accession>A0ABS7YA71</accession>
<evidence type="ECO:0000256" key="1">
    <source>
        <dbReference type="SAM" id="Phobius"/>
    </source>
</evidence>
<feature type="transmembrane region" description="Helical" evidence="1">
    <location>
        <begin position="126"/>
        <end position="148"/>
    </location>
</feature>
<name>A0ABS7YA71_9BURK</name>
<dbReference type="Proteomes" id="UP001198602">
    <property type="component" value="Unassembled WGS sequence"/>
</dbReference>
<feature type="transmembrane region" description="Helical" evidence="1">
    <location>
        <begin position="96"/>
        <end position="114"/>
    </location>
</feature>
<protein>
    <submittedName>
        <fullName evidence="2">Uncharacterized protein</fullName>
    </submittedName>
</protein>
<reference evidence="2 3" key="1">
    <citation type="submission" date="2021-07" db="EMBL/GenBank/DDBJ databases">
        <title>Characterization of Violacein-producing bacteria and related species.</title>
        <authorList>
            <person name="Wilson H.S."/>
            <person name="De Leon M.E."/>
        </authorList>
    </citation>
    <scope>NUCLEOTIDE SEQUENCE [LARGE SCALE GENOMIC DNA]</scope>
    <source>
        <strain evidence="2 3">HSC-2F05</strain>
    </source>
</reference>
<organism evidence="2 3">
    <name type="scientific">Massilia hydrophila</name>
    <dbReference type="NCBI Taxonomy" id="3044279"/>
    <lineage>
        <taxon>Bacteria</taxon>
        <taxon>Pseudomonadati</taxon>
        <taxon>Pseudomonadota</taxon>
        <taxon>Betaproteobacteria</taxon>
        <taxon>Burkholderiales</taxon>
        <taxon>Oxalobacteraceae</taxon>
        <taxon>Telluria group</taxon>
        <taxon>Massilia</taxon>
    </lineage>
</organism>
<evidence type="ECO:0000313" key="3">
    <source>
        <dbReference type="Proteomes" id="UP001198602"/>
    </source>
</evidence>
<dbReference type="RefSeq" id="WP_225238328.1">
    <property type="nucleotide sequence ID" value="NZ_JAHYBX010000002.1"/>
</dbReference>